<feature type="transmembrane region" description="Helical" evidence="1">
    <location>
        <begin position="16"/>
        <end position="37"/>
    </location>
</feature>
<dbReference type="InterPro" id="IPR002575">
    <property type="entry name" value="Aminoglycoside_PTrfase"/>
</dbReference>
<keyword evidence="4" id="KW-1185">Reference proteome</keyword>
<dbReference type="Proteomes" id="UP000604117">
    <property type="component" value="Unassembled WGS sequence"/>
</dbReference>
<evidence type="ECO:0000259" key="2">
    <source>
        <dbReference type="Pfam" id="PF01636"/>
    </source>
</evidence>
<protein>
    <submittedName>
        <fullName evidence="3">Aminoglycoside phosphotransferase</fullName>
    </submittedName>
</protein>
<keyword evidence="1" id="KW-0812">Transmembrane</keyword>
<sequence>MLTAETAVDHLRSRGVLAAGGTATLLAGGVSGVVVLVSAGERRLVVKQALDRLGVATEWRAKPERLLTEAAALSLLHSLTPAHTPSMVDVDPAALVLTMTGAPAGWQSWKSVLLDEPPSGARFAGVAATLGRILGAWHRATAGDASVAARFADYEAFEQLRVAPFHRFVRSRHPALRAAIDACVDDLTSARECLVHGDFSPKNVLVGPDGGLWVLDFEVAHVGAAVFDLAFLQCHLLLKAVHRPAAATALRGAAAAFLAAYGPAPVDRLGWHTACLLLSRVDGKSPADYLTADGRAQVRVSAVRALAASASPTIEELWEEVGG</sequence>
<keyword evidence="1" id="KW-0472">Membrane</keyword>
<dbReference type="SUPFAM" id="SSF56112">
    <property type="entry name" value="Protein kinase-like (PK-like)"/>
    <property type="match status" value="1"/>
</dbReference>
<name>A0ABQ4CRD3_9ACTN</name>
<proteinExistence type="predicted"/>
<organism evidence="3 4">
    <name type="scientific">Asanoa siamensis</name>
    <dbReference type="NCBI Taxonomy" id="926357"/>
    <lineage>
        <taxon>Bacteria</taxon>
        <taxon>Bacillati</taxon>
        <taxon>Actinomycetota</taxon>
        <taxon>Actinomycetes</taxon>
        <taxon>Micromonosporales</taxon>
        <taxon>Micromonosporaceae</taxon>
        <taxon>Asanoa</taxon>
    </lineage>
</organism>
<evidence type="ECO:0000256" key="1">
    <source>
        <dbReference type="SAM" id="Phobius"/>
    </source>
</evidence>
<keyword evidence="1" id="KW-1133">Transmembrane helix</keyword>
<accession>A0ABQ4CRD3</accession>
<gene>
    <name evidence="3" type="ORF">Asi02nite_30710</name>
</gene>
<dbReference type="EMBL" id="BONE01000022">
    <property type="protein sequence ID" value="GIF73553.1"/>
    <property type="molecule type" value="Genomic_DNA"/>
</dbReference>
<reference evidence="3 4" key="1">
    <citation type="submission" date="2021-01" db="EMBL/GenBank/DDBJ databases">
        <title>Whole genome shotgun sequence of Asanoa siamensis NBRC 107932.</title>
        <authorList>
            <person name="Komaki H."/>
            <person name="Tamura T."/>
        </authorList>
    </citation>
    <scope>NUCLEOTIDE SEQUENCE [LARGE SCALE GENOMIC DNA]</scope>
    <source>
        <strain evidence="3 4">NBRC 107932</strain>
    </source>
</reference>
<evidence type="ECO:0000313" key="3">
    <source>
        <dbReference type="EMBL" id="GIF73553.1"/>
    </source>
</evidence>
<dbReference type="Pfam" id="PF01636">
    <property type="entry name" value="APH"/>
    <property type="match status" value="1"/>
</dbReference>
<dbReference type="Gene3D" id="3.30.200.20">
    <property type="entry name" value="Phosphorylase Kinase, domain 1"/>
    <property type="match status" value="1"/>
</dbReference>
<comment type="caution">
    <text evidence="3">The sequence shown here is derived from an EMBL/GenBank/DDBJ whole genome shotgun (WGS) entry which is preliminary data.</text>
</comment>
<feature type="domain" description="Aminoglycoside phosphotransferase" evidence="2">
    <location>
        <begin position="23"/>
        <end position="262"/>
    </location>
</feature>
<dbReference type="InterPro" id="IPR011009">
    <property type="entry name" value="Kinase-like_dom_sf"/>
</dbReference>
<dbReference type="RefSeq" id="WP_203713533.1">
    <property type="nucleotide sequence ID" value="NZ_BONE01000022.1"/>
</dbReference>
<evidence type="ECO:0000313" key="4">
    <source>
        <dbReference type="Proteomes" id="UP000604117"/>
    </source>
</evidence>
<dbReference type="Gene3D" id="3.90.1200.10">
    <property type="match status" value="1"/>
</dbReference>